<keyword evidence="1" id="KW-1133">Transmembrane helix</keyword>
<gene>
    <name evidence="2" type="ORF">GV791_09125</name>
</gene>
<evidence type="ECO:0000313" key="2">
    <source>
        <dbReference type="EMBL" id="NEW32722.1"/>
    </source>
</evidence>
<protein>
    <submittedName>
        <fullName evidence="2">Uncharacterized protein</fullName>
    </submittedName>
</protein>
<evidence type="ECO:0000313" key="3">
    <source>
        <dbReference type="Proteomes" id="UP000471166"/>
    </source>
</evidence>
<sequence>MAVSGFVAFWAVAGFVGLAGGGADRGSDITARLPFESPGLAGALLLVVVGIPMAWTCAVAVSRPAKASVLAMASGLLLLAWVCVQPIVIGRIHWLQIALGLLGVTVALLGAGTRSQKLPPIAHST</sequence>
<accession>A0A6P1CLD0</accession>
<keyword evidence="1" id="KW-0812">Transmembrane</keyword>
<dbReference type="Proteomes" id="UP000471166">
    <property type="component" value="Unassembled WGS sequence"/>
</dbReference>
<proteinExistence type="predicted"/>
<feature type="transmembrane region" description="Helical" evidence="1">
    <location>
        <begin position="39"/>
        <end position="61"/>
    </location>
</feature>
<feature type="transmembrane region" description="Helical" evidence="1">
    <location>
        <begin position="68"/>
        <end position="88"/>
    </location>
</feature>
<name>A0A6P1CLD0_9NOCA</name>
<dbReference type="EMBL" id="JAAGVB010000011">
    <property type="protein sequence ID" value="NEW32722.1"/>
    <property type="molecule type" value="Genomic_DNA"/>
</dbReference>
<organism evidence="2 3">
    <name type="scientific">Nocardia cyriacigeorgica</name>
    <dbReference type="NCBI Taxonomy" id="135487"/>
    <lineage>
        <taxon>Bacteria</taxon>
        <taxon>Bacillati</taxon>
        <taxon>Actinomycetota</taxon>
        <taxon>Actinomycetes</taxon>
        <taxon>Mycobacteriales</taxon>
        <taxon>Nocardiaceae</taxon>
        <taxon>Nocardia</taxon>
    </lineage>
</organism>
<evidence type="ECO:0000256" key="1">
    <source>
        <dbReference type="SAM" id="Phobius"/>
    </source>
</evidence>
<keyword evidence="1" id="KW-0472">Membrane</keyword>
<comment type="caution">
    <text evidence="2">The sequence shown here is derived from an EMBL/GenBank/DDBJ whole genome shotgun (WGS) entry which is preliminary data.</text>
</comment>
<dbReference type="RefSeq" id="WP_104361697.1">
    <property type="nucleotide sequence ID" value="NZ_JAAGVB010000011.1"/>
</dbReference>
<feature type="transmembrane region" description="Helical" evidence="1">
    <location>
        <begin position="94"/>
        <end position="111"/>
    </location>
</feature>
<dbReference type="AlphaFoldDB" id="A0A6P1CLD0"/>
<reference evidence="2 3" key="1">
    <citation type="submission" date="2020-01" db="EMBL/GenBank/DDBJ databases">
        <title>Genetics and antimicrobial susceptibilities of Nocardia species isolated from the soil; a comparison with species isolated from humans.</title>
        <authorList>
            <person name="Carrasco G."/>
            <person name="Monzon S."/>
            <person name="Sansegundo M."/>
            <person name="Garcia E."/>
            <person name="Garrido N."/>
            <person name="Medina M.J."/>
            <person name="Villalon P."/>
            <person name="Ramirez-Arocha A.C."/>
            <person name="Jimenez P."/>
            <person name="Cuesta I."/>
            <person name="Valdezate S."/>
        </authorList>
    </citation>
    <scope>NUCLEOTIDE SEQUENCE [LARGE SCALE GENOMIC DNA]</scope>
    <source>
        <strain evidence="2 3">CNM20110626</strain>
    </source>
</reference>